<gene>
    <name evidence="3" type="ORF">HPB51_029794</name>
</gene>
<dbReference type="InterPro" id="IPR011335">
    <property type="entry name" value="Restrct_endonuc-II-like"/>
</dbReference>
<reference evidence="3" key="2">
    <citation type="submission" date="2021-09" db="EMBL/GenBank/DDBJ databases">
        <authorList>
            <person name="Jia N."/>
            <person name="Wang J."/>
            <person name="Shi W."/>
            <person name="Du L."/>
            <person name="Sun Y."/>
            <person name="Zhan W."/>
            <person name="Jiang J."/>
            <person name="Wang Q."/>
            <person name="Zhang B."/>
            <person name="Ji P."/>
            <person name="Sakyi L.B."/>
            <person name="Cui X."/>
            <person name="Yuan T."/>
            <person name="Jiang B."/>
            <person name="Yang W."/>
            <person name="Lam T.T.-Y."/>
            <person name="Chang Q."/>
            <person name="Ding S."/>
            <person name="Wang X."/>
            <person name="Zhu J."/>
            <person name="Ruan X."/>
            <person name="Zhao L."/>
            <person name="Wei J."/>
            <person name="Que T."/>
            <person name="Du C."/>
            <person name="Cheng J."/>
            <person name="Dai P."/>
            <person name="Han X."/>
            <person name="Huang E."/>
            <person name="Gao Y."/>
            <person name="Liu J."/>
            <person name="Shao H."/>
            <person name="Ye R."/>
            <person name="Li L."/>
            <person name="Wei W."/>
            <person name="Wang X."/>
            <person name="Wang C."/>
            <person name="Huo Q."/>
            <person name="Li W."/>
            <person name="Guo W."/>
            <person name="Chen H."/>
            <person name="Chen S."/>
            <person name="Zhou L."/>
            <person name="Zhou L."/>
            <person name="Ni X."/>
            <person name="Tian J."/>
            <person name="Zhou Y."/>
            <person name="Sheng Y."/>
            <person name="Liu T."/>
            <person name="Pan Y."/>
            <person name="Xia L."/>
            <person name="Li J."/>
            <person name="Zhao F."/>
            <person name="Cao W."/>
        </authorList>
    </citation>
    <scope>NUCLEOTIDE SEQUENCE</scope>
    <source>
        <strain evidence="3">Rmic-2018</strain>
        <tissue evidence="3">Larvae</tissue>
    </source>
</reference>
<evidence type="ECO:0000313" key="4">
    <source>
        <dbReference type="Proteomes" id="UP000821866"/>
    </source>
</evidence>
<dbReference type="EMBL" id="JABSTU010006888">
    <property type="protein sequence ID" value="KAH7931603.1"/>
    <property type="molecule type" value="Genomic_DNA"/>
</dbReference>
<dbReference type="InterPro" id="IPR011604">
    <property type="entry name" value="PDDEXK-like_dom_sf"/>
</dbReference>
<dbReference type="Gene3D" id="3.90.320.10">
    <property type="match status" value="1"/>
</dbReference>
<feature type="compositionally biased region" description="Polar residues" evidence="1">
    <location>
        <begin position="193"/>
        <end position="202"/>
    </location>
</feature>
<feature type="region of interest" description="Disordered" evidence="1">
    <location>
        <begin position="186"/>
        <end position="211"/>
    </location>
</feature>
<dbReference type="InterPro" id="IPR019080">
    <property type="entry name" value="YqaJ_viral_recombinase"/>
</dbReference>
<proteinExistence type="predicted"/>
<comment type="caution">
    <text evidence="3">The sequence shown here is derived from an EMBL/GenBank/DDBJ whole genome shotgun (WGS) entry which is preliminary data.</text>
</comment>
<protein>
    <recommendedName>
        <fullName evidence="2">YqaJ viral recombinase domain-containing protein</fullName>
    </recommendedName>
</protein>
<dbReference type="PANTHER" id="PTHR47526:SF3">
    <property type="entry name" value="PHD-TYPE DOMAIN-CONTAINING PROTEIN"/>
    <property type="match status" value="1"/>
</dbReference>
<feature type="domain" description="YqaJ viral recombinase" evidence="2">
    <location>
        <begin position="257"/>
        <end position="352"/>
    </location>
</feature>
<evidence type="ECO:0000256" key="1">
    <source>
        <dbReference type="SAM" id="MobiDB-lite"/>
    </source>
</evidence>
<dbReference type="SUPFAM" id="SSF52980">
    <property type="entry name" value="Restriction endonuclease-like"/>
    <property type="match status" value="1"/>
</dbReference>
<reference evidence="3" key="1">
    <citation type="journal article" date="2020" name="Cell">
        <title>Large-Scale Comparative Analyses of Tick Genomes Elucidate Their Genetic Diversity and Vector Capacities.</title>
        <authorList>
            <consortium name="Tick Genome and Microbiome Consortium (TIGMIC)"/>
            <person name="Jia N."/>
            <person name="Wang J."/>
            <person name="Shi W."/>
            <person name="Du L."/>
            <person name="Sun Y."/>
            <person name="Zhan W."/>
            <person name="Jiang J.F."/>
            <person name="Wang Q."/>
            <person name="Zhang B."/>
            <person name="Ji P."/>
            <person name="Bell-Sakyi L."/>
            <person name="Cui X.M."/>
            <person name="Yuan T.T."/>
            <person name="Jiang B.G."/>
            <person name="Yang W.F."/>
            <person name="Lam T.T."/>
            <person name="Chang Q.C."/>
            <person name="Ding S.J."/>
            <person name="Wang X.J."/>
            <person name="Zhu J.G."/>
            <person name="Ruan X.D."/>
            <person name="Zhao L."/>
            <person name="Wei J.T."/>
            <person name="Ye R.Z."/>
            <person name="Que T.C."/>
            <person name="Du C.H."/>
            <person name="Zhou Y.H."/>
            <person name="Cheng J.X."/>
            <person name="Dai P.F."/>
            <person name="Guo W.B."/>
            <person name="Han X.H."/>
            <person name="Huang E.J."/>
            <person name="Li L.F."/>
            <person name="Wei W."/>
            <person name="Gao Y.C."/>
            <person name="Liu J.Z."/>
            <person name="Shao H.Z."/>
            <person name="Wang X."/>
            <person name="Wang C.C."/>
            <person name="Yang T.C."/>
            <person name="Huo Q.B."/>
            <person name="Li W."/>
            <person name="Chen H.Y."/>
            <person name="Chen S.E."/>
            <person name="Zhou L.G."/>
            <person name="Ni X.B."/>
            <person name="Tian J.H."/>
            <person name="Sheng Y."/>
            <person name="Liu T."/>
            <person name="Pan Y.S."/>
            <person name="Xia L.Y."/>
            <person name="Li J."/>
            <person name="Zhao F."/>
            <person name="Cao W.C."/>
        </authorList>
    </citation>
    <scope>NUCLEOTIDE SEQUENCE</scope>
    <source>
        <strain evidence="3">Rmic-2018</strain>
    </source>
</reference>
<dbReference type="VEuPathDB" id="VectorBase:LOC119187923"/>
<sequence>MQPPQPGFDPAACGAKLCRAATSASLRPRRKADTRRSFRLEATNSRIRLTTTLRGLPSRQAKRICPAVSAADIYAYLIEGVCFYTREQFKYRKMGEAYSMFISGKVKQLKSFKAAKRGDDGDGVVLVAATVEASQTLFRQYQAWCVVKESGTVESAHSTCMAGIEVSAKYGLPDPSPTNVACKRIEASKRGKTNSSSETTAQGPARSARHHQLSAEMPLRDLHKNSHSETARKVQLTADRCCEIERATRDQAKSPRWLKERQGRITPSLLHRVAVCSTGATSLAAEIMGYIKTPQVANLRWGSEMEKKAKQPFRDQESPKHTGFNVEECWLVVAANMPFIGASPDGIVSCACCG</sequence>
<dbReference type="AlphaFoldDB" id="A0A9J6CTW7"/>
<dbReference type="Pfam" id="PF09588">
    <property type="entry name" value="YqaJ"/>
    <property type="match status" value="1"/>
</dbReference>
<evidence type="ECO:0000259" key="2">
    <source>
        <dbReference type="Pfam" id="PF09588"/>
    </source>
</evidence>
<dbReference type="CDD" id="cd22343">
    <property type="entry name" value="PDDEXK_lambda_exonuclease-like"/>
    <property type="match status" value="1"/>
</dbReference>
<evidence type="ECO:0000313" key="3">
    <source>
        <dbReference type="EMBL" id="KAH7931603.1"/>
    </source>
</evidence>
<dbReference type="PANTHER" id="PTHR47526">
    <property type="entry name" value="ATP-DEPENDENT DNA HELICASE"/>
    <property type="match status" value="1"/>
</dbReference>
<organism evidence="3 4">
    <name type="scientific">Rhipicephalus microplus</name>
    <name type="common">Cattle tick</name>
    <name type="synonym">Boophilus microplus</name>
    <dbReference type="NCBI Taxonomy" id="6941"/>
    <lineage>
        <taxon>Eukaryota</taxon>
        <taxon>Metazoa</taxon>
        <taxon>Ecdysozoa</taxon>
        <taxon>Arthropoda</taxon>
        <taxon>Chelicerata</taxon>
        <taxon>Arachnida</taxon>
        <taxon>Acari</taxon>
        <taxon>Parasitiformes</taxon>
        <taxon>Ixodida</taxon>
        <taxon>Ixodoidea</taxon>
        <taxon>Ixodidae</taxon>
        <taxon>Rhipicephalinae</taxon>
        <taxon>Rhipicephalus</taxon>
        <taxon>Boophilus</taxon>
    </lineage>
</organism>
<accession>A0A9J6CTW7</accession>
<keyword evidence="4" id="KW-1185">Reference proteome</keyword>
<dbReference type="Proteomes" id="UP000821866">
    <property type="component" value="Unassembled WGS sequence"/>
</dbReference>
<name>A0A9J6CTW7_RHIMP</name>
<dbReference type="GO" id="GO:0006281">
    <property type="term" value="P:DNA repair"/>
    <property type="evidence" value="ECO:0007669"/>
    <property type="project" value="UniProtKB-ARBA"/>
</dbReference>